<name>A0A8S3A983_9BILA</name>
<feature type="compositionally biased region" description="Basic and acidic residues" evidence="1">
    <location>
        <begin position="81"/>
        <end position="103"/>
    </location>
</feature>
<dbReference type="Proteomes" id="UP000681720">
    <property type="component" value="Unassembled WGS sequence"/>
</dbReference>
<dbReference type="AlphaFoldDB" id="A0A8S3A983"/>
<accession>A0A8S3A983</accession>
<evidence type="ECO:0000256" key="1">
    <source>
        <dbReference type="SAM" id="MobiDB-lite"/>
    </source>
</evidence>
<feature type="compositionally biased region" description="Low complexity" evidence="1">
    <location>
        <begin position="1"/>
        <end position="16"/>
    </location>
</feature>
<reference evidence="2" key="1">
    <citation type="submission" date="2021-02" db="EMBL/GenBank/DDBJ databases">
        <authorList>
            <person name="Nowell W R."/>
        </authorList>
    </citation>
    <scope>NUCLEOTIDE SEQUENCE</scope>
</reference>
<comment type="caution">
    <text evidence="2">The sequence shown here is derived from an EMBL/GenBank/DDBJ whole genome shotgun (WGS) entry which is preliminary data.</text>
</comment>
<evidence type="ECO:0000313" key="3">
    <source>
        <dbReference type="Proteomes" id="UP000681720"/>
    </source>
</evidence>
<protein>
    <submittedName>
        <fullName evidence="2">Uncharacterized protein</fullName>
    </submittedName>
</protein>
<feature type="region of interest" description="Disordered" evidence="1">
    <location>
        <begin position="1"/>
        <end position="63"/>
    </location>
</feature>
<feature type="compositionally biased region" description="Acidic residues" evidence="1">
    <location>
        <begin position="28"/>
        <end position="37"/>
    </location>
</feature>
<proteinExistence type="predicted"/>
<sequence>MKHTSATNNNKNNTKSSLKRTESKIDENQLDSDENTETENQNIGDLEWQHQGKSNKRGNKVPRLVSFVQSRAITSSLRGYGRTENKITRHTHSHDEEEKIEKRRSVKYKSSNLEKHQPDSENDIQYLDNNCAHEQTNRVNQNLSDDQHTNENKEFFVSRQALRFAVEDKFPPIKILCDPQLKTHQDGTSIIK</sequence>
<feature type="region of interest" description="Disordered" evidence="1">
    <location>
        <begin position="80"/>
        <end position="106"/>
    </location>
</feature>
<evidence type="ECO:0000313" key="2">
    <source>
        <dbReference type="EMBL" id="CAF4712540.1"/>
    </source>
</evidence>
<organism evidence="2 3">
    <name type="scientific">Rotaria magnacalcarata</name>
    <dbReference type="NCBI Taxonomy" id="392030"/>
    <lineage>
        <taxon>Eukaryota</taxon>
        <taxon>Metazoa</taxon>
        <taxon>Spiralia</taxon>
        <taxon>Gnathifera</taxon>
        <taxon>Rotifera</taxon>
        <taxon>Eurotatoria</taxon>
        <taxon>Bdelloidea</taxon>
        <taxon>Philodinida</taxon>
        <taxon>Philodinidae</taxon>
        <taxon>Rotaria</taxon>
    </lineage>
</organism>
<dbReference type="EMBL" id="CAJOBJ010128965">
    <property type="protein sequence ID" value="CAF4712540.1"/>
    <property type="molecule type" value="Genomic_DNA"/>
</dbReference>
<gene>
    <name evidence="2" type="ORF">GIL414_LOCUS43508</name>
</gene>